<dbReference type="GO" id="GO:0004803">
    <property type="term" value="F:transposase activity"/>
    <property type="evidence" value="ECO:0007669"/>
    <property type="project" value="InterPro"/>
</dbReference>
<evidence type="ECO:0000256" key="1">
    <source>
        <dbReference type="SAM" id="MobiDB-lite"/>
    </source>
</evidence>
<gene>
    <name evidence="2" type="ORF">DAH51_27630</name>
</gene>
<feature type="compositionally biased region" description="Polar residues" evidence="1">
    <location>
        <begin position="21"/>
        <end position="32"/>
    </location>
</feature>
<dbReference type="SUPFAM" id="SSF48295">
    <property type="entry name" value="TrpR-like"/>
    <property type="match status" value="1"/>
</dbReference>
<dbReference type="OrthoDB" id="7476756at2"/>
<comment type="caution">
    <text evidence="2">The sequence shown here is derived from an EMBL/GenBank/DDBJ whole genome shotgun (WGS) entry which is preliminary data.</text>
</comment>
<sequence>MCVTLYLPCLCDWQPSDCSVAGQQAGRSQTPDGRTDLRGNGRRHCGHEIGWPPDLMVPGHPHDLRHRYKGQRPSRMDVIPAGPAHRRWSAEAKARIIASSFEPGANIAEIARTHGLLPQQLYAWRHDSIPGKRLASKSWASSRRWLKMQASEQNECSTATMIINRTAQELWLIVL</sequence>
<dbReference type="Proteomes" id="UP000287401">
    <property type="component" value="Unassembled WGS sequence"/>
</dbReference>
<dbReference type="GO" id="GO:0006313">
    <property type="term" value="P:DNA transposition"/>
    <property type="evidence" value="ECO:0007669"/>
    <property type="project" value="InterPro"/>
</dbReference>
<evidence type="ECO:0000313" key="2">
    <source>
        <dbReference type="EMBL" id="RSU45507.1"/>
    </source>
</evidence>
<dbReference type="Pfam" id="PF01527">
    <property type="entry name" value="HTH_Tnp_1"/>
    <property type="match status" value="1"/>
</dbReference>
<name>A0A430BAE3_SPHYA</name>
<proteinExistence type="predicted"/>
<protein>
    <submittedName>
        <fullName evidence="2">Transposase</fullName>
    </submittedName>
</protein>
<dbReference type="AlphaFoldDB" id="A0A430BAE3"/>
<dbReference type="InterPro" id="IPR010921">
    <property type="entry name" value="Trp_repressor/repl_initiator"/>
</dbReference>
<reference evidence="2 3" key="1">
    <citation type="submission" date="2018-07" db="EMBL/GenBank/DDBJ databases">
        <title>Genomic and Epidemiologic Investigation of an Indolent Hospital Outbreak.</title>
        <authorList>
            <person name="Johnson R.C."/>
            <person name="Deming C."/>
            <person name="Conlan S."/>
            <person name="Zellmer C.J."/>
            <person name="Michelin A.V."/>
            <person name="Lee-Lin S."/>
            <person name="Thomas P.J."/>
            <person name="Park M."/>
            <person name="Weingarten R.A."/>
            <person name="Less J."/>
            <person name="Dekker J.P."/>
            <person name="Frank K.M."/>
            <person name="Musser K.A."/>
            <person name="Mcquiston J.R."/>
            <person name="Henderson D.K."/>
            <person name="Lau A.F."/>
            <person name="Palmore T.N."/>
            <person name="Segre J.A."/>
        </authorList>
    </citation>
    <scope>NUCLEOTIDE SEQUENCE [LARGE SCALE GENOMIC DNA]</scope>
    <source>
        <strain evidence="2 3">SK-NIH.Env6_1116</strain>
    </source>
</reference>
<evidence type="ECO:0000313" key="3">
    <source>
        <dbReference type="Proteomes" id="UP000287401"/>
    </source>
</evidence>
<dbReference type="GO" id="GO:0043565">
    <property type="term" value="F:sequence-specific DNA binding"/>
    <property type="evidence" value="ECO:0007669"/>
    <property type="project" value="InterPro"/>
</dbReference>
<accession>A0A430BAE3</accession>
<dbReference type="InterPro" id="IPR002514">
    <property type="entry name" value="Transposase_8"/>
</dbReference>
<organism evidence="2 3">
    <name type="scientific">Sphingobium yanoikuyae</name>
    <name type="common">Sphingomonas yanoikuyae</name>
    <dbReference type="NCBI Taxonomy" id="13690"/>
    <lineage>
        <taxon>Bacteria</taxon>
        <taxon>Pseudomonadati</taxon>
        <taxon>Pseudomonadota</taxon>
        <taxon>Alphaproteobacteria</taxon>
        <taxon>Sphingomonadales</taxon>
        <taxon>Sphingomonadaceae</taxon>
        <taxon>Sphingobium</taxon>
    </lineage>
</organism>
<dbReference type="EMBL" id="QRAL01000081">
    <property type="protein sequence ID" value="RSU45507.1"/>
    <property type="molecule type" value="Genomic_DNA"/>
</dbReference>
<feature type="region of interest" description="Disordered" evidence="1">
    <location>
        <begin position="21"/>
        <end position="40"/>
    </location>
</feature>